<dbReference type="SMART" id="SM00382">
    <property type="entry name" value="AAA"/>
    <property type="match status" value="1"/>
</dbReference>
<dbReference type="InterPro" id="IPR008995">
    <property type="entry name" value="Mo/tungstate-bd_C_term_dom"/>
</dbReference>
<evidence type="ECO:0000256" key="8">
    <source>
        <dbReference type="ARBA" id="ARBA00023136"/>
    </source>
</evidence>
<keyword evidence="5" id="KW-0547">Nucleotide-binding</keyword>
<keyword evidence="13" id="KW-1185">Reference proteome</keyword>
<proteinExistence type="predicted"/>
<dbReference type="InterPro" id="IPR050334">
    <property type="entry name" value="Molybdenum_import_ModC"/>
</dbReference>
<keyword evidence="6 12" id="KW-0067">ATP-binding</keyword>
<dbReference type="Proteomes" id="UP000183002">
    <property type="component" value="Unassembled WGS sequence"/>
</dbReference>
<keyword evidence="2" id="KW-1003">Cell membrane</keyword>
<evidence type="ECO:0000259" key="10">
    <source>
        <dbReference type="PROSITE" id="PS50893"/>
    </source>
</evidence>
<evidence type="ECO:0000259" key="11">
    <source>
        <dbReference type="PROSITE" id="PS51866"/>
    </source>
</evidence>
<dbReference type="Pfam" id="PF03459">
    <property type="entry name" value="TOBE"/>
    <property type="match status" value="1"/>
</dbReference>
<keyword evidence="7" id="KW-1278">Translocase</keyword>
<evidence type="ECO:0000256" key="3">
    <source>
        <dbReference type="ARBA" id="ARBA00022505"/>
    </source>
</evidence>
<dbReference type="GO" id="GO:0016887">
    <property type="term" value="F:ATP hydrolysis activity"/>
    <property type="evidence" value="ECO:0007669"/>
    <property type="project" value="InterPro"/>
</dbReference>
<sequence>MLNVDITLNYKDFALNIAQSFPASGVTALFGRSGSGKSTLLRVIAGLELNATGRIAWGDDVWQDARHRTPPHKRGLGYVFQDTRLFPHLTVAQNLSYADKRAQNHPGPSMDDVITALDLAPLLPRHPATLSGGEQSRCAIGRALLTRPRMLLMDEPLAALDATRKAEILPYLERLRDNIGTPILYVSHQMAEVTRLANHLMLIDKGQITHAGPLETLLADPATAPALGARDVGAVITATLTAQDSDGLSRLTCATGPIYLPHIDAPLGARLRIRILAQDVIIARTAPTGLSALNILPATVTSLHPDGASTLVQLHAGTDQILARITTRSATALALAPGTPCFAILKTAAVAPAHIGDQPNLVPHTKL</sequence>
<dbReference type="PROSITE" id="PS51866">
    <property type="entry name" value="MOP"/>
    <property type="match status" value="1"/>
</dbReference>
<organism evidence="12 13">
    <name type="scientific">Pseudorhodobacter antarcticus</name>
    <dbReference type="NCBI Taxonomy" id="1077947"/>
    <lineage>
        <taxon>Bacteria</taxon>
        <taxon>Pseudomonadati</taxon>
        <taxon>Pseudomonadota</taxon>
        <taxon>Alphaproteobacteria</taxon>
        <taxon>Rhodobacterales</taxon>
        <taxon>Paracoccaceae</taxon>
        <taxon>Pseudorhodobacter</taxon>
    </lineage>
</organism>
<keyword evidence="4" id="KW-0997">Cell inner membrane</keyword>
<evidence type="ECO:0000256" key="7">
    <source>
        <dbReference type="ARBA" id="ARBA00022967"/>
    </source>
</evidence>
<feature type="domain" description="ABC transporter" evidence="10">
    <location>
        <begin position="1"/>
        <end position="230"/>
    </location>
</feature>
<dbReference type="RefSeq" id="WP_175469248.1">
    <property type="nucleotide sequence ID" value="NZ_FOCO01000006.1"/>
</dbReference>
<dbReference type="STRING" id="1077947.SAMN05216227_100675"/>
<evidence type="ECO:0000256" key="1">
    <source>
        <dbReference type="ARBA" id="ARBA00022448"/>
    </source>
</evidence>
<dbReference type="GO" id="GO:0140359">
    <property type="term" value="F:ABC-type transporter activity"/>
    <property type="evidence" value="ECO:0007669"/>
    <property type="project" value="InterPro"/>
</dbReference>
<dbReference type="PANTHER" id="PTHR43514:SF4">
    <property type="entry name" value="ABC TRANSPORTER I FAMILY MEMBER 10"/>
    <property type="match status" value="1"/>
</dbReference>
<dbReference type="Pfam" id="PF00005">
    <property type="entry name" value="ABC_tran"/>
    <property type="match status" value="1"/>
</dbReference>
<protein>
    <submittedName>
        <fullName evidence="12">Molybdate transport system ATP-binding protein</fullName>
    </submittedName>
</protein>
<dbReference type="PANTHER" id="PTHR43514">
    <property type="entry name" value="ABC TRANSPORTER I FAMILY MEMBER 10"/>
    <property type="match status" value="1"/>
</dbReference>
<dbReference type="InterPro" id="IPR027417">
    <property type="entry name" value="P-loop_NTPase"/>
</dbReference>
<name>A0A1H8D507_9RHOB</name>
<dbReference type="InterPro" id="IPR005116">
    <property type="entry name" value="Transp-assoc_OB_typ1"/>
</dbReference>
<gene>
    <name evidence="12" type="ORF">SAMN05216227_100675</name>
</gene>
<evidence type="ECO:0000256" key="2">
    <source>
        <dbReference type="ARBA" id="ARBA00022475"/>
    </source>
</evidence>
<accession>A0A1H8D507</accession>
<evidence type="ECO:0000313" key="13">
    <source>
        <dbReference type="Proteomes" id="UP000183002"/>
    </source>
</evidence>
<dbReference type="InterPro" id="IPR003439">
    <property type="entry name" value="ABC_transporter-like_ATP-bd"/>
</dbReference>
<dbReference type="SUPFAM" id="SSF52540">
    <property type="entry name" value="P-loop containing nucleoside triphosphate hydrolases"/>
    <property type="match status" value="1"/>
</dbReference>
<evidence type="ECO:0000256" key="9">
    <source>
        <dbReference type="PROSITE-ProRule" id="PRU01213"/>
    </source>
</evidence>
<evidence type="ECO:0000313" key="12">
    <source>
        <dbReference type="EMBL" id="SEN02265.1"/>
    </source>
</evidence>
<dbReference type="SUPFAM" id="SSF50331">
    <property type="entry name" value="MOP-like"/>
    <property type="match status" value="1"/>
</dbReference>
<dbReference type="NCBIfam" id="TIGR02142">
    <property type="entry name" value="modC_ABC"/>
    <property type="match status" value="1"/>
</dbReference>
<dbReference type="PROSITE" id="PS50893">
    <property type="entry name" value="ABC_TRANSPORTER_2"/>
    <property type="match status" value="1"/>
</dbReference>
<dbReference type="GO" id="GO:0016020">
    <property type="term" value="C:membrane"/>
    <property type="evidence" value="ECO:0007669"/>
    <property type="project" value="InterPro"/>
</dbReference>
<keyword evidence="3 9" id="KW-0500">Molybdenum</keyword>
<feature type="domain" description="Mop" evidence="11">
    <location>
        <begin position="289"/>
        <end position="354"/>
    </location>
</feature>
<dbReference type="GO" id="GO:0005524">
    <property type="term" value="F:ATP binding"/>
    <property type="evidence" value="ECO:0007669"/>
    <property type="project" value="UniProtKB-KW"/>
</dbReference>
<dbReference type="InterPro" id="IPR003593">
    <property type="entry name" value="AAA+_ATPase"/>
</dbReference>
<dbReference type="Gene3D" id="3.40.50.300">
    <property type="entry name" value="P-loop containing nucleotide triphosphate hydrolases"/>
    <property type="match status" value="1"/>
</dbReference>
<dbReference type="AlphaFoldDB" id="A0A1H8D507"/>
<evidence type="ECO:0000256" key="4">
    <source>
        <dbReference type="ARBA" id="ARBA00022519"/>
    </source>
</evidence>
<dbReference type="InterPro" id="IPR011868">
    <property type="entry name" value="ModC_ABC_ATP-bd"/>
</dbReference>
<keyword evidence="8" id="KW-0472">Membrane</keyword>
<dbReference type="GO" id="GO:0015098">
    <property type="term" value="F:molybdate ion transmembrane transporter activity"/>
    <property type="evidence" value="ECO:0007669"/>
    <property type="project" value="InterPro"/>
</dbReference>
<keyword evidence="1" id="KW-0813">Transport</keyword>
<dbReference type="InterPro" id="IPR004606">
    <property type="entry name" value="Mop_domain"/>
</dbReference>
<evidence type="ECO:0000256" key="5">
    <source>
        <dbReference type="ARBA" id="ARBA00022741"/>
    </source>
</evidence>
<dbReference type="Gene3D" id="2.40.50.100">
    <property type="match status" value="1"/>
</dbReference>
<reference evidence="12 13" key="1">
    <citation type="submission" date="2016-10" db="EMBL/GenBank/DDBJ databases">
        <authorList>
            <person name="de Groot N.N."/>
        </authorList>
    </citation>
    <scope>NUCLEOTIDE SEQUENCE [LARGE SCALE GENOMIC DNA]</scope>
    <source>
        <strain evidence="12 13">CGMCC 1.10836</strain>
    </source>
</reference>
<dbReference type="EMBL" id="FOCO01000006">
    <property type="protein sequence ID" value="SEN02265.1"/>
    <property type="molecule type" value="Genomic_DNA"/>
</dbReference>
<evidence type="ECO:0000256" key="6">
    <source>
        <dbReference type="ARBA" id="ARBA00022840"/>
    </source>
</evidence>